<feature type="transmembrane region" description="Helical" evidence="7">
    <location>
        <begin position="336"/>
        <end position="361"/>
    </location>
</feature>
<feature type="transmembrane region" description="Helical" evidence="7">
    <location>
        <begin position="21"/>
        <end position="42"/>
    </location>
</feature>
<dbReference type="PANTHER" id="PTHR30572">
    <property type="entry name" value="MEMBRANE COMPONENT OF TRANSPORTER-RELATED"/>
    <property type="match status" value="1"/>
</dbReference>
<evidence type="ECO:0000313" key="10">
    <source>
        <dbReference type="EMBL" id="GEM45284.1"/>
    </source>
</evidence>
<comment type="caution">
    <text evidence="10">The sequence shown here is derived from an EMBL/GenBank/DDBJ whole genome shotgun (WGS) entry which is preliminary data.</text>
</comment>
<dbReference type="Pfam" id="PF12704">
    <property type="entry name" value="MacB_PCD"/>
    <property type="match status" value="1"/>
</dbReference>
<evidence type="ECO:0000256" key="7">
    <source>
        <dbReference type="SAM" id="Phobius"/>
    </source>
</evidence>
<dbReference type="EMBL" id="BJXB01000003">
    <property type="protein sequence ID" value="GEM45284.1"/>
    <property type="molecule type" value="Genomic_DNA"/>
</dbReference>
<feature type="domain" description="ABC3 transporter permease C-terminal" evidence="8">
    <location>
        <begin position="297"/>
        <end position="410"/>
    </location>
</feature>
<dbReference type="InterPro" id="IPR025857">
    <property type="entry name" value="MacB_PCD"/>
</dbReference>
<evidence type="ECO:0000256" key="6">
    <source>
        <dbReference type="ARBA" id="ARBA00038076"/>
    </source>
</evidence>
<dbReference type="Proteomes" id="UP000321306">
    <property type="component" value="Unassembled WGS sequence"/>
</dbReference>
<evidence type="ECO:0000256" key="3">
    <source>
        <dbReference type="ARBA" id="ARBA00022692"/>
    </source>
</evidence>
<dbReference type="InterPro" id="IPR050250">
    <property type="entry name" value="Macrolide_Exporter_MacB"/>
</dbReference>
<evidence type="ECO:0000313" key="11">
    <source>
        <dbReference type="Proteomes" id="UP000321306"/>
    </source>
</evidence>
<keyword evidence="4 7" id="KW-1133">Transmembrane helix</keyword>
<reference evidence="10 11" key="1">
    <citation type="submission" date="2019-07" db="EMBL/GenBank/DDBJ databases">
        <title>Whole genome shotgun sequence of Deinococcus cellulosilyticus NBRC 106333.</title>
        <authorList>
            <person name="Hosoyama A."/>
            <person name="Uohara A."/>
            <person name="Ohji S."/>
            <person name="Ichikawa N."/>
        </authorList>
    </citation>
    <scope>NUCLEOTIDE SEQUENCE [LARGE SCALE GENOMIC DNA]</scope>
    <source>
        <strain evidence="10 11">NBRC 106333</strain>
    </source>
</reference>
<dbReference type="AlphaFoldDB" id="A0A511MXG6"/>
<organism evidence="10 11">
    <name type="scientific">Deinococcus cellulosilyticus (strain DSM 18568 / NBRC 106333 / KACC 11606 / 5516J-15)</name>
    <dbReference type="NCBI Taxonomy" id="1223518"/>
    <lineage>
        <taxon>Bacteria</taxon>
        <taxon>Thermotogati</taxon>
        <taxon>Deinococcota</taxon>
        <taxon>Deinococci</taxon>
        <taxon>Deinococcales</taxon>
        <taxon>Deinococcaceae</taxon>
        <taxon>Deinococcus</taxon>
    </lineage>
</organism>
<dbReference type="GO" id="GO:0005886">
    <property type="term" value="C:plasma membrane"/>
    <property type="evidence" value="ECO:0007669"/>
    <property type="project" value="UniProtKB-SubCell"/>
</dbReference>
<dbReference type="OrthoDB" id="1451596at2"/>
<dbReference type="InterPro" id="IPR003838">
    <property type="entry name" value="ABC3_permease_C"/>
</dbReference>
<comment type="similarity">
    <text evidence="6">Belongs to the ABC-4 integral membrane protein family.</text>
</comment>
<dbReference type="Pfam" id="PF02687">
    <property type="entry name" value="FtsX"/>
    <property type="match status" value="1"/>
</dbReference>
<comment type="subcellular location">
    <subcellularLocation>
        <location evidence="1">Cell membrane</location>
        <topology evidence="1">Multi-pass membrane protein</topology>
    </subcellularLocation>
</comment>
<feature type="domain" description="MacB-like periplasmic core" evidence="9">
    <location>
        <begin position="21"/>
        <end position="261"/>
    </location>
</feature>
<proteinExistence type="inferred from homology"/>
<evidence type="ECO:0000256" key="1">
    <source>
        <dbReference type="ARBA" id="ARBA00004651"/>
    </source>
</evidence>
<evidence type="ECO:0000259" key="8">
    <source>
        <dbReference type="Pfam" id="PF02687"/>
    </source>
</evidence>
<feature type="transmembrane region" description="Helical" evidence="7">
    <location>
        <begin position="292"/>
        <end position="315"/>
    </location>
</feature>
<gene>
    <name evidence="10" type="ORF">DC3_09190</name>
</gene>
<dbReference type="PANTHER" id="PTHR30572:SF4">
    <property type="entry name" value="ABC TRANSPORTER PERMEASE YTRF"/>
    <property type="match status" value="1"/>
</dbReference>
<keyword evidence="5 7" id="KW-0472">Membrane</keyword>
<keyword evidence="3 7" id="KW-0812">Transmembrane</keyword>
<dbReference type="RefSeq" id="WP_146882750.1">
    <property type="nucleotide sequence ID" value="NZ_BJXB01000003.1"/>
</dbReference>
<keyword evidence="11" id="KW-1185">Reference proteome</keyword>
<evidence type="ECO:0000256" key="4">
    <source>
        <dbReference type="ARBA" id="ARBA00022989"/>
    </source>
</evidence>
<name>A0A511MXG6_DEIC1</name>
<evidence type="ECO:0000256" key="5">
    <source>
        <dbReference type="ARBA" id="ARBA00023136"/>
    </source>
</evidence>
<dbReference type="GO" id="GO:0022857">
    <property type="term" value="F:transmembrane transporter activity"/>
    <property type="evidence" value="ECO:0007669"/>
    <property type="project" value="TreeGrafter"/>
</dbReference>
<protein>
    <submittedName>
        <fullName evidence="10">ABC transporter permease</fullName>
    </submittedName>
</protein>
<feature type="transmembrane region" description="Helical" evidence="7">
    <location>
        <begin position="381"/>
        <end position="402"/>
    </location>
</feature>
<evidence type="ECO:0000256" key="2">
    <source>
        <dbReference type="ARBA" id="ARBA00022475"/>
    </source>
</evidence>
<evidence type="ECO:0000259" key="9">
    <source>
        <dbReference type="Pfam" id="PF12704"/>
    </source>
</evidence>
<sequence length="419" mass="45421">MRINDAIKLALRPIRTRKLESILIILALALGVGVVTLAISMIQTVTAFSMNMDSRNMRELTVVSKKDDWGAFSEGGHQRGIVELGGTRDKAVKLDLKDLEVILKGVPALQYGYVLERQSTKEPGQKNAVWGKEFGVTAATEQFSQADGLKLVQGSWISQKEYMERKPVIMLTDWAAKQRFPGENPVGKTLRLGDYHARDFKVVGVFQPEKDNNDYLSNTTAGWGSIGLVPLNSTWSSQVTQLSFLPRAGTDLAQVQATLRAFVQQQYGPSVVVRSQKDRMLDWRKSAMQSGLLLAAFASAGLIVAAINITNLMLARVLGRTRQFGIASALGADRGLTLRLVLLESLVLGALGGLLGIGLAYGFEKVLKQAMGNATPTGMLTPLTCAEGFGVALLVSVIFGLYPAMVASRLRPIEALKTA</sequence>
<accession>A0A511MXG6</accession>
<keyword evidence="2" id="KW-1003">Cell membrane</keyword>